<organism evidence="1 2">
    <name type="scientific">Parelaphostrongylus tenuis</name>
    <name type="common">Meningeal worm</name>
    <dbReference type="NCBI Taxonomy" id="148309"/>
    <lineage>
        <taxon>Eukaryota</taxon>
        <taxon>Metazoa</taxon>
        <taxon>Ecdysozoa</taxon>
        <taxon>Nematoda</taxon>
        <taxon>Chromadorea</taxon>
        <taxon>Rhabditida</taxon>
        <taxon>Rhabditina</taxon>
        <taxon>Rhabditomorpha</taxon>
        <taxon>Strongyloidea</taxon>
        <taxon>Metastrongylidae</taxon>
        <taxon>Parelaphostrongylus</taxon>
    </lineage>
</organism>
<reference evidence="1" key="1">
    <citation type="submission" date="2021-06" db="EMBL/GenBank/DDBJ databases">
        <title>Parelaphostrongylus tenuis whole genome reference sequence.</title>
        <authorList>
            <person name="Garwood T.J."/>
            <person name="Larsen P.A."/>
            <person name="Fountain-Jones N.M."/>
            <person name="Garbe J.R."/>
            <person name="Macchietto M.G."/>
            <person name="Kania S.A."/>
            <person name="Gerhold R.W."/>
            <person name="Richards J.E."/>
            <person name="Wolf T.M."/>
        </authorList>
    </citation>
    <scope>NUCLEOTIDE SEQUENCE</scope>
    <source>
        <strain evidence="1">MNPRO001-30</strain>
        <tissue evidence="1">Meninges</tissue>
    </source>
</reference>
<dbReference type="Proteomes" id="UP001196413">
    <property type="component" value="Unassembled WGS sequence"/>
</dbReference>
<evidence type="ECO:0000313" key="2">
    <source>
        <dbReference type="Proteomes" id="UP001196413"/>
    </source>
</evidence>
<evidence type="ECO:0000313" key="1">
    <source>
        <dbReference type="EMBL" id="KAJ1370372.1"/>
    </source>
</evidence>
<dbReference type="AlphaFoldDB" id="A0AAD5WHG8"/>
<gene>
    <name evidence="1" type="ORF">KIN20_032081</name>
</gene>
<protein>
    <submittedName>
        <fullName evidence="1">Uncharacterized protein</fullName>
    </submittedName>
</protein>
<sequence length="54" mass="5937">MDKVLGVGRIFKRAMYSASSSIVGGFYQPKMDPVVVVRLPKIQLILSGTRSILI</sequence>
<accession>A0AAD5WHG8</accession>
<comment type="caution">
    <text evidence="1">The sequence shown here is derived from an EMBL/GenBank/DDBJ whole genome shotgun (WGS) entry which is preliminary data.</text>
</comment>
<proteinExistence type="predicted"/>
<name>A0AAD5WHG8_PARTN</name>
<dbReference type="EMBL" id="JAHQIW010006771">
    <property type="protein sequence ID" value="KAJ1370372.1"/>
    <property type="molecule type" value="Genomic_DNA"/>
</dbReference>
<keyword evidence="2" id="KW-1185">Reference proteome</keyword>